<dbReference type="InterPro" id="IPR009695">
    <property type="entry name" value="Diacylglyc_glucosyltr_N"/>
</dbReference>
<gene>
    <name evidence="5" type="ORF">KRR39_07105</name>
</gene>
<dbReference type="Proteomes" id="UP000683575">
    <property type="component" value="Chromosome"/>
</dbReference>
<protein>
    <submittedName>
        <fullName evidence="5">Galactosyldiacylglycerol synthase</fullName>
    </submittedName>
</protein>
<keyword evidence="3" id="KW-0808">Transferase</keyword>
<reference evidence="5" key="1">
    <citation type="submission" date="2021-06" db="EMBL/GenBank/DDBJ databases">
        <title>Complete genome sequence of Nocardioides sp. G188.</title>
        <authorList>
            <person name="Im W.-T."/>
        </authorList>
    </citation>
    <scope>NUCLEOTIDE SEQUENCE</scope>
    <source>
        <strain evidence="5">G188</strain>
    </source>
</reference>
<evidence type="ECO:0000313" key="6">
    <source>
        <dbReference type="Proteomes" id="UP000683575"/>
    </source>
</evidence>
<keyword evidence="6" id="KW-1185">Reference proteome</keyword>
<accession>A0A975Y1H2</accession>
<dbReference type="GO" id="GO:0016758">
    <property type="term" value="F:hexosyltransferase activity"/>
    <property type="evidence" value="ECO:0007669"/>
    <property type="project" value="InterPro"/>
</dbReference>
<proteinExistence type="inferred from homology"/>
<dbReference type="RefSeq" id="WP_216941364.1">
    <property type="nucleotide sequence ID" value="NZ_CP077062.1"/>
</dbReference>
<evidence type="ECO:0000256" key="3">
    <source>
        <dbReference type="ARBA" id="ARBA00022679"/>
    </source>
</evidence>
<keyword evidence="2" id="KW-0328">Glycosyltransferase</keyword>
<sequence length="359" mass="37121">MQGTGHGAGALVDVVSGSFGAGHDAAAREIADRFEARGHTVRTSDVVDLFPLGLGRLLRASYVQQLRRAPGTWGTVLRGLERPGGLSGLTSRALGTTASGLLRLAADRPEVIVSTHPFASQALGALRAAGRIDVPVATFLTDMSVHRLWVHPAVDVHLAWHPVPAGQARALGGRTAVVAPLACAGGEAWPRSRRDLGLPSGAALALVAGGALGIGQLEWAAYDVAATGLARPVVLCGHNEALRHRLDGVAGVTALGWRDDLPAVLRAVDVVVQNAGGFTSQQAIAAGAPLLSYRCLPGHGETNAAALEQAGMARWVRRPEDLRPALARALTAPRTAGRSAAPALDLVDLLLPDRARVPA</sequence>
<name>A0A975Y1H2_9ACTN</name>
<organism evidence="5 6">
    <name type="scientific">Nocardioides panacis</name>
    <dbReference type="NCBI Taxonomy" id="2849501"/>
    <lineage>
        <taxon>Bacteria</taxon>
        <taxon>Bacillati</taxon>
        <taxon>Actinomycetota</taxon>
        <taxon>Actinomycetes</taxon>
        <taxon>Propionibacteriales</taxon>
        <taxon>Nocardioidaceae</taxon>
        <taxon>Nocardioides</taxon>
    </lineage>
</organism>
<evidence type="ECO:0000256" key="1">
    <source>
        <dbReference type="ARBA" id="ARBA00006962"/>
    </source>
</evidence>
<feature type="domain" description="Diacylglycerol glucosyltransferase N-terminal" evidence="4">
    <location>
        <begin position="23"/>
        <end position="159"/>
    </location>
</feature>
<dbReference type="GO" id="GO:0016020">
    <property type="term" value="C:membrane"/>
    <property type="evidence" value="ECO:0007669"/>
    <property type="project" value="GOC"/>
</dbReference>
<evidence type="ECO:0000256" key="2">
    <source>
        <dbReference type="ARBA" id="ARBA00022676"/>
    </source>
</evidence>
<dbReference type="PANTHER" id="PTHR43025:SF3">
    <property type="entry name" value="MONOGALACTOSYLDIACYLGLYCEROL SYNTHASE 1, CHLOROPLASTIC"/>
    <property type="match status" value="1"/>
</dbReference>
<comment type="similarity">
    <text evidence="1">Belongs to the glycosyltransferase 28 family.</text>
</comment>
<dbReference type="KEGG" id="nps:KRR39_07105"/>
<evidence type="ECO:0000259" key="4">
    <source>
        <dbReference type="Pfam" id="PF06925"/>
    </source>
</evidence>
<dbReference type="PANTHER" id="PTHR43025">
    <property type="entry name" value="MONOGALACTOSYLDIACYLGLYCEROL SYNTHASE"/>
    <property type="match status" value="1"/>
</dbReference>
<dbReference type="EMBL" id="CP077062">
    <property type="protein sequence ID" value="QWZ09518.1"/>
    <property type="molecule type" value="Genomic_DNA"/>
</dbReference>
<dbReference type="Pfam" id="PF06925">
    <property type="entry name" value="MGDG_synth"/>
    <property type="match status" value="1"/>
</dbReference>
<dbReference type="InterPro" id="IPR050519">
    <property type="entry name" value="Glycosyltransf_28_UgtP"/>
</dbReference>
<dbReference type="AlphaFoldDB" id="A0A975Y1H2"/>
<evidence type="ECO:0000313" key="5">
    <source>
        <dbReference type="EMBL" id="QWZ09518.1"/>
    </source>
</evidence>
<dbReference type="GO" id="GO:0009247">
    <property type="term" value="P:glycolipid biosynthetic process"/>
    <property type="evidence" value="ECO:0007669"/>
    <property type="project" value="InterPro"/>
</dbReference>